<proteinExistence type="predicted"/>
<dbReference type="EMBL" id="CM003604">
    <property type="protein sequence ID" value="KYP72233.1"/>
    <property type="molecule type" value="Genomic_DNA"/>
</dbReference>
<evidence type="ECO:0000313" key="1">
    <source>
        <dbReference type="EMBL" id="KYP72233.1"/>
    </source>
</evidence>
<keyword evidence="2" id="KW-1185">Reference proteome</keyword>
<dbReference type="Proteomes" id="UP000075243">
    <property type="component" value="Chromosome 2"/>
</dbReference>
<organism evidence="1 2">
    <name type="scientific">Cajanus cajan</name>
    <name type="common">Pigeon pea</name>
    <name type="synonym">Cajanus indicus</name>
    <dbReference type="NCBI Taxonomy" id="3821"/>
    <lineage>
        <taxon>Eukaryota</taxon>
        <taxon>Viridiplantae</taxon>
        <taxon>Streptophyta</taxon>
        <taxon>Embryophyta</taxon>
        <taxon>Tracheophyta</taxon>
        <taxon>Spermatophyta</taxon>
        <taxon>Magnoliopsida</taxon>
        <taxon>eudicotyledons</taxon>
        <taxon>Gunneridae</taxon>
        <taxon>Pentapetalae</taxon>
        <taxon>rosids</taxon>
        <taxon>fabids</taxon>
        <taxon>Fabales</taxon>
        <taxon>Fabaceae</taxon>
        <taxon>Papilionoideae</taxon>
        <taxon>50 kb inversion clade</taxon>
        <taxon>NPAAA clade</taxon>
        <taxon>indigoferoid/millettioid clade</taxon>
        <taxon>Phaseoleae</taxon>
        <taxon>Cajanus</taxon>
    </lineage>
</organism>
<evidence type="ECO:0000313" key="2">
    <source>
        <dbReference type="Proteomes" id="UP000075243"/>
    </source>
</evidence>
<sequence>MGGALNANLRGDCAFRNFVDQCSLMDIGFNGSAFTWKRGQLYERLDRCLANFDWRVAFPEASLTHLNPLKYHHTPILLQLNLGVVRCSYRCPFRFEAVWLTHDEFPEFIQREWKANEPWNQKVGHIKKSLLEWNLNTFGNVFKAKK</sequence>
<dbReference type="PANTHER" id="PTHR33710:SF77">
    <property type="entry name" value="DNASE I-LIKE SUPERFAMILY PROTEIN"/>
    <property type="match status" value="1"/>
</dbReference>
<dbReference type="InterPro" id="IPR036691">
    <property type="entry name" value="Endo/exonu/phosph_ase_sf"/>
</dbReference>
<reference evidence="1 2" key="1">
    <citation type="journal article" date="2012" name="Nat. Biotechnol.">
        <title>Draft genome sequence of pigeonpea (Cajanus cajan), an orphan legume crop of resource-poor farmers.</title>
        <authorList>
            <person name="Varshney R.K."/>
            <person name="Chen W."/>
            <person name="Li Y."/>
            <person name="Bharti A.K."/>
            <person name="Saxena R.K."/>
            <person name="Schlueter J.A."/>
            <person name="Donoghue M.T."/>
            <person name="Azam S."/>
            <person name="Fan G."/>
            <person name="Whaley A.M."/>
            <person name="Farmer A.D."/>
            <person name="Sheridan J."/>
            <person name="Iwata A."/>
            <person name="Tuteja R."/>
            <person name="Penmetsa R.V."/>
            <person name="Wu W."/>
            <person name="Upadhyaya H.D."/>
            <person name="Yang S.P."/>
            <person name="Shah T."/>
            <person name="Saxena K.B."/>
            <person name="Michael T."/>
            <person name="McCombie W.R."/>
            <person name="Yang B."/>
            <person name="Zhang G."/>
            <person name="Yang H."/>
            <person name="Wang J."/>
            <person name="Spillane C."/>
            <person name="Cook D.R."/>
            <person name="May G.D."/>
            <person name="Xu X."/>
            <person name="Jackson S.A."/>
        </authorList>
    </citation>
    <scope>NUCLEOTIDE SEQUENCE [LARGE SCALE GENOMIC DNA]</scope>
    <source>
        <strain evidence="2">cv. Asha</strain>
    </source>
</reference>
<dbReference type="AlphaFoldDB" id="A0A151TYS2"/>
<dbReference type="SUPFAM" id="SSF56219">
    <property type="entry name" value="DNase I-like"/>
    <property type="match status" value="1"/>
</dbReference>
<gene>
    <name evidence="1" type="ORF">KK1_004820</name>
</gene>
<dbReference type="Gramene" id="C.cajan_04700.t">
    <property type="protein sequence ID" value="C.cajan_04700.t.cds1"/>
    <property type="gene ID" value="C.cajan_04700"/>
</dbReference>
<dbReference type="PANTHER" id="PTHR33710">
    <property type="entry name" value="BNAC02G09200D PROTEIN"/>
    <property type="match status" value="1"/>
</dbReference>
<accession>A0A151TYS2</accession>
<protein>
    <submittedName>
        <fullName evidence="1">Uncharacterized protein</fullName>
    </submittedName>
</protein>
<dbReference type="OMA" id="RIDLCAN"/>
<name>A0A151TYS2_CAJCA</name>